<proteinExistence type="predicted"/>
<evidence type="ECO:0000313" key="2">
    <source>
        <dbReference type="EMBL" id="SHE77351.1"/>
    </source>
</evidence>
<keyword evidence="3" id="KW-1185">Reference proteome</keyword>
<feature type="domain" description="Transglutaminase-like" evidence="1">
    <location>
        <begin position="161"/>
        <end position="227"/>
    </location>
</feature>
<dbReference type="Gene3D" id="3.10.620.30">
    <property type="match status" value="1"/>
</dbReference>
<evidence type="ECO:0000313" key="3">
    <source>
        <dbReference type="Proteomes" id="UP000184485"/>
    </source>
</evidence>
<protein>
    <submittedName>
        <fullName evidence="2">Transglutaminase-like enzyme, putative cysteine protease</fullName>
    </submittedName>
</protein>
<gene>
    <name evidence="2" type="ORF">SAMN02745157_0907</name>
</gene>
<accession>A0A1M4W7V8</accession>
<dbReference type="Pfam" id="PF01841">
    <property type="entry name" value="Transglut_core"/>
    <property type="match status" value="1"/>
</dbReference>
<dbReference type="GO" id="GO:0006508">
    <property type="term" value="P:proteolysis"/>
    <property type="evidence" value="ECO:0007669"/>
    <property type="project" value="UniProtKB-KW"/>
</dbReference>
<dbReference type="EMBL" id="FQUP01000001">
    <property type="protein sequence ID" value="SHE77351.1"/>
    <property type="molecule type" value="Genomic_DNA"/>
</dbReference>
<dbReference type="AlphaFoldDB" id="A0A1M4W7V8"/>
<organism evidence="2 3">
    <name type="scientific">Kaistia soli DSM 19436</name>
    <dbReference type="NCBI Taxonomy" id="1122133"/>
    <lineage>
        <taxon>Bacteria</taxon>
        <taxon>Pseudomonadati</taxon>
        <taxon>Pseudomonadota</taxon>
        <taxon>Alphaproteobacteria</taxon>
        <taxon>Hyphomicrobiales</taxon>
        <taxon>Kaistiaceae</taxon>
        <taxon>Kaistia</taxon>
    </lineage>
</organism>
<evidence type="ECO:0000259" key="1">
    <source>
        <dbReference type="SMART" id="SM00460"/>
    </source>
</evidence>
<dbReference type="InterPro" id="IPR038765">
    <property type="entry name" value="Papain-like_cys_pep_sf"/>
</dbReference>
<keyword evidence="2" id="KW-0645">Protease</keyword>
<dbReference type="InterPro" id="IPR002931">
    <property type="entry name" value="Transglutaminase-like"/>
</dbReference>
<dbReference type="SMART" id="SM00460">
    <property type="entry name" value="TGc"/>
    <property type="match status" value="1"/>
</dbReference>
<name>A0A1M4W7V8_9HYPH</name>
<dbReference type="RefSeq" id="WP_073051551.1">
    <property type="nucleotide sequence ID" value="NZ_FQUP01000001.1"/>
</dbReference>
<keyword evidence="2" id="KW-0378">Hydrolase</keyword>
<dbReference type="OrthoDB" id="5438043at2"/>
<dbReference type="SUPFAM" id="SSF54001">
    <property type="entry name" value="Cysteine proteinases"/>
    <property type="match status" value="1"/>
</dbReference>
<dbReference type="GO" id="GO:0008233">
    <property type="term" value="F:peptidase activity"/>
    <property type="evidence" value="ECO:0007669"/>
    <property type="project" value="UniProtKB-KW"/>
</dbReference>
<dbReference type="PANTHER" id="PTHR33490:SF12">
    <property type="entry name" value="BLL5557 PROTEIN"/>
    <property type="match status" value="1"/>
</dbReference>
<reference evidence="2 3" key="1">
    <citation type="submission" date="2016-11" db="EMBL/GenBank/DDBJ databases">
        <authorList>
            <person name="Jaros S."/>
            <person name="Januszkiewicz K."/>
            <person name="Wedrychowicz H."/>
        </authorList>
    </citation>
    <scope>NUCLEOTIDE SEQUENCE [LARGE SCALE GENOMIC DNA]</scope>
    <source>
        <strain evidence="2 3">DSM 19436</strain>
    </source>
</reference>
<dbReference type="Gene3D" id="2.60.40.2250">
    <property type="match status" value="1"/>
</dbReference>
<dbReference type="STRING" id="1122133.SAMN02745157_0907"/>
<sequence length="272" mass="30243">MRLRLGTELNYEFQVATPMIVMLNVHPSLAPNLEYPDTLFTSPVVNVTAYADVFGNQCCRLVAPPGPFMLGTQTIIWDDGLPDPVDFGAVQHPIEELPDDVLMFLLPSRYCESDQLADEAWRLFGNTPAGWERVQTICNFVNSHLTFNYQLASPFRTAAGAYRDGVGVCRDFAHLAVTFCRALNIPTRYCTGYISDAGEPPPYATMDLAAWMEVYLGGRWHVFDPRNNKPRIGRILIARGRDAGDVPLTHTFGPNVLTKFTVVTEEISPVAA</sequence>
<dbReference type="PANTHER" id="PTHR33490">
    <property type="entry name" value="BLR5614 PROTEIN-RELATED"/>
    <property type="match status" value="1"/>
</dbReference>
<dbReference type="Proteomes" id="UP000184485">
    <property type="component" value="Unassembled WGS sequence"/>
</dbReference>